<protein>
    <submittedName>
        <fullName evidence="1">Uncharacterized protein</fullName>
    </submittedName>
</protein>
<dbReference type="AlphaFoldDB" id="A0A0A9CBT0"/>
<reference evidence="1" key="2">
    <citation type="journal article" date="2015" name="Data Brief">
        <title>Shoot transcriptome of the giant reed, Arundo donax.</title>
        <authorList>
            <person name="Barrero R.A."/>
            <person name="Guerrero F.D."/>
            <person name="Moolhuijzen P."/>
            <person name="Goolsby J.A."/>
            <person name="Tidwell J."/>
            <person name="Bellgard S.E."/>
            <person name="Bellgard M.I."/>
        </authorList>
    </citation>
    <scope>NUCLEOTIDE SEQUENCE</scope>
    <source>
        <tissue evidence="1">Shoot tissue taken approximately 20 cm above the soil surface</tissue>
    </source>
</reference>
<dbReference type="EMBL" id="GBRH01225982">
    <property type="protein sequence ID" value="JAD71913.1"/>
    <property type="molecule type" value="Transcribed_RNA"/>
</dbReference>
<organism evidence="1">
    <name type="scientific">Arundo donax</name>
    <name type="common">Giant reed</name>
    <name type="synonym">Donax arundinaceus</name>
    <dbReference type="NCBI Taxonomy" id="35708"/>
    <lineage>
        <taxon>Eukaryota</taxon>
        <taxon>Viridiplantae</taxon>
        <taxon>Streptophyta</taxon>
        <taxon>Embryophyta</taxon>
        <taxon>Tracheophyta</taxon>
        <taxon>Spermatophyta</taxon>
        <taxon>Magnoliopsida</taxon>
        <taxon>Liliopsida</taxon>
        <taxon>Poales</taxon>
        <taxon>Poaceae</taxon>
        <taxon>PACMAD clade</taxon>
        <taxon>Arundinoideae</taxon>
        <taxon>Arundineae</taxon>
        <taxon>Arundo</taxon>
    </lineage>
</organism>
<evidence type="ECO:0000313" key="1">
    <source>
        <dbReference type="EMBL" id="JAD71913.1"/>
    </source>
</evidence>
<sequence>MRAPRRRSTDQNGVGGF</sequence>
<accession>A0A0A9CBT0</accession>
<reference evidence="1" key="1">
    <citation type="submission" date="2014-09" db="EMBL/GenBank/DDBJ databases">
        <authorList>
            <person name="Magalhaes I.L.F."/>
            <person name="Oliveira U."/>
            <person name="Santos F.R."/>
            <person name="Vidigal T.H.D.A."/>
            <person name="Brescovit A.D."/>
            <person name="Santos A.J."/>
        </authorList>
    </citation>
    <scope>NUCLEOTIDE SEQUENCE</scope>
    <source>
        <tissue evidence="1">Shoot tissue taken approximately 20 cm above the soil surface</tissue>
    </source>
</reference>
<proteinExistence type="predicted"/>
<name>A0A0A9CBT0_ARUDO</name>